<evidence type="ECO:0000313" key="2">
    <source>
        <dbReference type="Proteomes" id="UP000482155"/>
    </source>
</evidence>
<name>A0A6B3ST05_9BURK</name>
<dbReference type="EMBL" id="JAAIVB010000051">
    <property type="protein sequence ID" value="NEX62475.1"/>
    <property type="molecule type" value="Genomic_DNA"/>
</dbReference>
<proteinExistence type="predicted"/>
<sequence length="539" mass="61644">MMGLTASSIFEFLNKNSVIHLDRYEVFDRKFSLLRKSVRQIIGNFRETDDNDGHEAANQLQSMLSEWLTLPLPFDTSVIERLSCLGSTSYFRQRWGHQMGTFYEAAQQAAHDLVGEENPVECIVREHLLRMQNEQTNFRIFCQRPAVPIFNQVVTAGGGNALRMDSFIHSPSGYRDSPPFDELLKVGPLRSRGWGAIPDAILTAPRFRKLIQVVWSGCKDEPDFGYDPVTRSAATDDSQHNQNSQSSIACHLKTKWMPTSIRKGDDPDYIPDEDEFQLFKTWNQERIHNERRAVLVQIDEGQGILYPPLSKLLCFDPMEPDSSCITYHIPGETHVEDTFIIRPVLDDPRSTGARARHGRLSRAWKEQLRKKYRANPRGLIRELDKQGLRLLRLDVALIHWMKPPTTVIHAPQQKRHFEILLRVLAPDFTELNSRGYSTEAVYEHAWREICHSRGEAIHAGFMNNVQTEEQFCSILTAMIPQIRATANAQDGFSLALPDGHPLEGLALFNRVRAVEEGFRVPSSELHLAHELSKAEQWRA</sequence>
<dbReference type="AlphaFoldDB" id="A0A6B3ST05"/>
<organism evidence="1 2">
    <name type="scientific">Noviherbaspirillum galbum</name>
    <dbReference type="NCBI Taxonomy" id="2709383"/>
    <lineage>
        <taxon>Bacteria</taxon>
        <taxon>Pseudomonadati</taxon>
        <taxon>Pseudomonadota</taxon>
        <taxon>Betaproteobacteria</taxon>
        <taxon>Burkholderiales</taxon>
        <taxon>Oxalobacteraceae</taxon>
        <taxon>Noviherbaspirillum</taxon>
    </lineage>
</organism>
<gene>
    <name evidence="1" type="ORF">G3574_15400</name>
</gene>
<comment type="caution">
    <text evidence="1">The sequence shown here is derived from an EMBL/GenBank/DDBJ whole genome shotgun (WGS) entry which is preliminary data.</text>
</comment>
<evidence type="ECO:0000313" key="1">
    <source>
        <dbReference type="EMBL" id="NEX62475.1"/>
    </source>
</evidence>
<keyword evidence="2" id="KW-1185">Reference proteome</keyword>
<dbReference type="RefSeq" id="WP_163964801.1">
    <property type="nucleotide sequence ID" value="NZ_JAAIVB010000051.1"/>
</dbReference>
<reference evidence="1 2" key="1">
    <citation type="submission" date="2020-02" db="EMBL/GenBank/DDBJ databases">
        <authorList>
            <person name="Kim M.K."/>
        </authorList>
    </citation>
    <scope>NUCLEOTIDE SEQUENCE [LARGE SCALE GENOMIC DNA]</scope>
    <source>
        <strain evidence="1 2">17J57-3</strain>
    </source>
</reference>
<protein>
    <submittedName>
        <fullName evidence="1">Uncharacterized protein</fullName>
    </submittedName>
</protein>
<dbReference type="Proteomes" id="UP000482155">
    <property type="component" value="Unassembled WGS sequence"/>
</dbReference>
<accession>A0A6B3ST05</accession>